<name>A0A419SP37_9BACL</name>
<dbReference type="Gene3D" id="2.60.120.10">
    <property type="entry name" value="Jelly Rolls"/>
    <property type="match status" value="1"/>
</dbReference>
<dbReference type="InterPro" id="IPR014710">
    <property type="entry name" value="RmlC-like_jellyroll"/>
</dbReference>
<feature type="domain" description="Cyclic nucleotide-binding" evidence="5">
    <location>
        <begin position="20"/>
        <end position="141"/>
    </location>
</feature>
<dbReference type="Proteomes" id="UP000284219">
    <property type="component" value="Unassembled WGS sequence"/>
</dbReference>
<evidence type="ECO:0000259" key="5">
    <source>
        <dbReference type="PROSITE" id="PS50042"/>
    </source>
</evidence>
<dbReference type="SMART" id="SM00100">
    <property type="entry name" value="cNMP"/>
    <property type="match status" value="1"/>
</dbReference>
<keyword evidence="1" id="KW-0805">Transcription regulation</keyword>
<dbReference type="InterPro" id="IPR036388">
    <property type="entry name" value="WH-like_DNA-bd_sf"/>
</dbReference>
<proteinExistence type="predicted"/>
<dbReference type="EMBL" id="MCHY01000006">
    <property type="protein sequence ID" value="RKD26002.1"/>
    <property type="molecule type" value="Genomic_DNA"/>
</dbReference>
<evidence type="ECO:0000256" key="1">
    <source>
        <dbReference type="ARBA" id="ARBA00023015"/>
    </source>
</evidence>
<evidence type="ECO:0000259" key="6">
    <source>
        <dbReference type="PROSITE" id="PS51063"/>
    </source>
</evidence>
<dbReference type="GO" id="GO:0003677">
    <property type="term" value="F:DNA binding"/>
    <property type="evidence" value="ECO:0007669"/>
    <property type="project" value="UniProtKB-KW"/>
</dbReference>
<dbReference type="PANTHER" id="PTHR24567:SF28">
    <property type="entry name" value="LISTERIOLYSIN REGULATORY PROTEIN"/>
    <property type="match status" value="1"/>
</dbReference>
<dbReference type="InterPro" id="IPR000595">
    <property type="entry name" value="cNMP-bd_dom"/>
</dbReference>
<dbReference type="AlphaFoldDB" id="A0A419SP37"/>
<sequence length="235" mass="26400">MKEQPCTCLPISPCPKKVPIFSSLSDEEIAKVAKMSSHQRFAKGEALIHEGETADTLFIINHGQVKLLKLTIDGKEQILNILTSGDFFGESHLFATNMINNFSVYAIDDTEICLLTKQDFDLLLKDNPDIAIKLLSVLTNRLVHIENLAQNLATKDPSARIVQIILQFCEKFGKRKNGEIEIDLPLSREEIASYAGVTRETISRKLRMFEDLGLITAIGNKRLIVKDETALREFI</sequence>
<dbReference type="GO" id="GO:0005829">
    <property type="term" value="C:cytosol"/>
    <property type="evidence" value="ECO:0007669"/>
    <property type="project" value="TreeGrafter"/>
</dbReference>
<dbReference type="PROSITE" id="PS00888">
    <property type="entry name" value="CNMP_BINDING_1"/>
    <property type="match status" value="1"/>
</dbReference>
<dbReference type="CDD" id="cd00092">
    <property type="entry name" value="HTH_CRP"/>
    <property type="match status" value="1"/>
</dbReference>
<dbReference type="InterPro" id="IPR036390">
    <property type="entry name" value="WH_DNA-bd_sf"/>
</dbReference>
<evidence type="ECO:0000256" key="3">
    <source>
        <dbReference type="ARBA" id="ARBA00023159"/>
    </source>
</evidence>
<dbReference type="SMART" id="SM00419">
    <property type="entry name" value="HTH_CRP"/>
    <property type="match status" value="1"/>
</dbReference>
<dbReference type="InterPro" id="IPR018488">
    <property type="entry name" value="cNMP-bd_CS"/>
</dbReference>
<keyword evidence="3" id="KW-0010">Activator</keyword>
<keyword evidence="4" id="KW-0804">Transcription</keyword>
<feature type="domain" description="HTH crp-type" evidence="6">
    <location>
        <begin position="155"/>
        <end position="229"/>
    </location>
</feature>
<dbReference type="InterPro" id="IPR018490">
    <property type="entry name" value="cNMP-bd_dom_sf"/>
</dbReference>
<dbReference type="SUPFAM" id="SSF51206">
    <property type="entry name" value="cAMP-binding domain-like"/>
    <property type="match status" value="1"/>
</dbReference>
<evidence type="ECO:0000256" key="4">
    <source>
        <dbReference type="ARBA" id="ARBA00023163"/>
    </source>
</evidence>
<comment type="caution">
    <text evidence="7">The sequence shown here is derived from an EMBL/GenBank/DDBJ whole genome shotgun (WGS) entry which is preliminary data.</text>
</comment>
<gene>
    <name evidence="7" type="ORF">BEP19_03500</name>
</gene>
<reference evidence="7 8" key="1">
    <citation type="submission" date="2016-08" db="EMBL/GenBank/DDBJ databases">
        <title>Novel Firmicute Genomes.</title>
        <authorList>
            <person name="Poppleton D.I."/>
            <person name="Gribaldo S."/>
        </authorList>
    </citation>
    <scope>NUCLEOTIDE SEQUENCE [LARGE SCALE GENOMIC DNA]</scope>
    <source>
        <strain evidence="7 8">RAOx-1</strain>
    </source>
</reference>
<organism evidence="7 8">
    <name type="scientific">Ammoniphilus oxalaticus</name>
    <dbReference type="NCBI Taxonomy" id="66863"/>
    <lineage>
        <taxon>Bacteria</taxon>
        <taxon>Bacillati</taxon>
        <taxon>Bacillota</taxon>
        <taxon>Bacilli</taxon>
        <taxon>Bacillales</taxon>
        <taxon>Paenibacillaceae</taxon>
        <taxon>Aneurinibacillus group</taxon>
        <taxon>Ammoniphilus</taxon>
    </lineage>
</organism>
<evidence type="ECO:0000256" key="2">
    <source>
        <dbReference type="ARBA" id="ARBA00023125"/>
    </source>
</evidence>
<accession>A0A419SP37</accession>
<evidence type="ECO:0000313" key="8">
    <source>
        <dbReference type="Proteomes" id="UP000284219"/>
    </source>
</evidence>
<dbReference type="Pfam" id="PF00027">
    <property type="entry name" value="cNMP_binding"/>
    <property type="match status" value="1"/>
</dbReference>
<dbReference type="Pfam" id="PF13545">
    <property type="entry name" value="HTH_Crp_2"/>
    <property type="match status" value="1"/>
</dbReference>
<dbReference type="CDD" id="cd00038">
    <property type="entry name" value="CAP_ED"/>
    <property type="match status" value="1"/>
</dbReference>
<dbReference type="PROSITE" id="PS51063">
    <property type="entry name" value="HTH_CRP_2"/>
    <property type="match status" value="1"/>
</dbReference>
<dbReference type="GO" id="GO:0003700">
    <property type="term" value="F:DNA-binding transcription factor activity"/>
    <property type="evidence" value="ECO:0007669"/>
    <property type="project" value="TreeGrafter"/>
</dbReference>
<dbReference type="InterPro" id="IPR050397">
    <property type="entry name" value="Env_Response_Regulators"/>
</dbReference>
<keyword evidence="8" id="KW-1185">Reference proteome</keyword>
<dbReference type="RefSeq" id="WP_245983346.1">
    <property type="nucleotide sequence ID" value="NZ_MCHY01000006.1"/>
</dbReference>
<dbReference type="PRINTS" id="PR00034">
    <property type="entry name" value="HTHCRP"/>
</dbReference>
<evidence type="ECO:0000313" key="7">
    <source>
        <dbReference type="EMBL" id="RKD26002.1"/>
    </source>
</evidence>
<dbReference type="Gene3D" id="1.10.10.10">
    <property type="entry name" value="Winged helix-like DNA-binding domain superfamily/Winged helix DNA-binding domain"/>
    <property type="match status" value="1"/>
</dbReference>
<protein>
    <submittedName>
        <fullName evidence="7">cAMP-binding protein</fullName>
    </submittedName>
</protein>
<dbReference type="PANTHER" id="PTHR24567">
    <property type="entry name" value="CRP FAMILY TRANSCRIPTIONAL REGULATORY PROTEIN"/>
    <property type="match status" value="1"/>
</dbReference>
<keyword evidence="2" id="KW-0238">DNA-binding</keyword>
<dbReference type="SUPFAM" id="SSF46785">
    <property type="entry name" value="Winged helix' DNA-binding domain"/>
    <property type="match status" value="1"/>
</dbReference>
<dbReference type="InterPro" id="IPR012318">
    <property type="entry name" value="HTH_CRP"/>
</dbReference>
<dbReference type="PROSITE" id="PS50042">
    <property type="entry name" value="CNMP_BINDING_3"/>
    <property type="match status" value="1"/>
</dbReference>